<sequence>MSGTTPAGAADIREILGSVDEVVLADLLRIGPTAAEVQEAVMRLDADDAVWREARRSPSPRVVAVMEVLAAAELGGREAE</sequence>
<dbReference type="EMBL" id="BMKW01000013">
    <property type="protein sequence ID" value="GGJ34565.1"/>
    <property type="molecule type" value="Genomic_DNA"/>
</dbReference>
<dbReference type="AlphaFoldDB" id="A0A917NVZ3"/>
<keyword evidence="2" id="KW-1185">Reference proteome</keyword>
<proteinExistence type="predicted"/>
<gene>
    <name evidence="1" type="ORF">GCM10011320_47880</name>
</gene>
<comment type="caution">
    <text evidence="1">The sequence shown here is derived from an EMBL/GenBank/DDBJ whole genome shotgun (WGS) entry which is preliminary data.</text>
</comment>
<organism evidence="1 2">
    <name type="scientific">Neoroseomonas lacus</name>
    <dbReference type="NCBI Taxonomy" id="287609"/>
    <lineage>
        <taxon>Bacteria</taxon>
        <taxon>Pseudomonadati</taxon>
        <taxon>Pseudomonadota</taxon>
        <taxon>Alphaproteobacteria</taxon>
        <taxon>Acetobacterales</taxon>
        <taxon>Acetobacteraceae</taxon>
        <taxon>Neoroseomonas</taxon>
    </lineage>
</organism>
<name>A0A917NVZ3_9PROT</name>
<reference evidence="1" key="1">
    <citation type="journal article" date="2014" name="Int. J. Syst. Evol. Microbiol.">
        <title>Complete genome sequence of Corynebacterium casei LMG S-19264T (=DSM 44701T), isolated from a smear-ripened cheese.</title>
        <authorList>
            <consortium name="US DOE Joint Genome Institute (JGI-PGF)"/>
            <person name="Walter F."/>
            <person name="Albersmeier A."/>
            <person name="Kalinowski J."/>
            <person name="Ruckert C."/>
        </authorList>
    </citation>
    <scope>NUCLEOTIDE SEQUENCE</scope>
    <source>
        <strain evidence="1">CGMCC 1.3617</strain>
    </source>
</reference>
<dbReference type="Proteomes" id="UP000661507">
    <property type="component" value="Unassembled WGS sequence"/>
</dbReference>
<evidence type="ECO:0000313" key="1">
    <source>
        <dbReference type="EMBL" id="GGJ34565.1"/>
    </source>
</evidence>
<reference evidence="1" key="2">
    <citation type="submission" date="2020-09" db="EMBL/GenBank/DDBJ databases">
        <authorList>
            <person name="Sun Q."/>
            <person name="Zhou Y."/>
        </authorList>
    </citation>
    <scope>NUCLEOTIDE SEQUENCE</scope>
    <source>
        <strain evidence="1">CGMCC 1.3617</strain>
    </source>
</reference>
<protein>
    <submittedName>
        <fullName evidence="1">Uncharacterized protein</fullName>
    </submittedName>
</protein>
<accession>A0A917NVZ3</accession>
<evidence type="ECO:0000313" key="2">
    <source>
        <dbReference type="Proteomes" id="UP000661507"/>
    </source>
</evidence>
<dbReference type="RefSeq" id="WP_188971538.1">
    <property type="nucleotide sequence ID" value="NZ_BMKW01000013.1"/>
</dbReference>